<organism evidence="1 2">
    <name type="scientific">Trichothecium roseum</name>
    <dbReference type="NCBI Taxonomy" id="47278"/>
    <lineage>
        <taxon>Eukaryota</taxon>
        <taxon>Fungi</taxon>
        <taxon>Dikarya</taxon>
        <taxon>Ascomycota</taxon>
        <taxon>Pezizomycotina</taxon>
        <taxon>Sordariomycetes</taxon>
        <taxon>Hypocreomycetidae</taxon>
        <taxon>Hypocreales</taxon>
        <taxon>Hypocreales incertae sedis</taxon>
        <taxon>Trichothecium</taxon>
    </lineage>
</organism>
<accession>A0ACC0VA88</accession>
<evidence type="ECO:0000313" key="2">
    <source>
        <dbReference type="Proteomes" id="UP001163324"/>
    </source>
</evidence>
<keyword evidence="2" id="KW-1185">Reference proteome</keyword>
<gene>
    <name evidence="1" type="ORF">N3K66_002040</name>
</gene>
<sequence length="833" mass="90348">MASTTPLSPPGSLRNMNRQSSITSPKPRPAPLNLSSISNVEQEAQQAEKLSRRESRLGLRNIFGRTKGAKPNDGPQSPRFVSKAATLGGRMGMSVPLTPSTNKPYENHPMPSNKPIAVSRISRPLSTFVEDSEPLDPDVQQRVATARPKTAKSTKVKSDGTSWAAPPLFKAYPQATKWITLPAPTTSADSMLKAQEKRLDQTVETSGDGTERDRFGRRRAKTNSGSESKVEWTRKIYLLIPSGFVLEYAAEGPFDRLPEKMLKLSQNSAVFASDMIPGKHWVLQVAASFGNEEPVTAESKSIFSKFPFRGGAEKRQALNLLMVFERTIEMNDWLSSIRGAIEERGGKQGFTETGKPRQSQMGLPLRQQISQRTLVVKEGDRNSNKSLLRENQWEHDSARRASTASFGTSASAREQSLDGASATNSIVSTDGQQLESLRGSSNRLSHLSSGQRTFLTSAGSSPACSPTVEKFPALPEDSTRRVRELTAAESRLRPNASAILDRRRSLQTMGPFVDSNGQPMERPLSTTMGSPPPGEDPRASLVQSPTPNFSVPHSSNRRFSYMKQIPASPTDSPAPLSPPLEADELASPSASPARRPPTALKNTRPLSMVADQPSPKEEGPERPATQHGDSRPSTRLEGALPMPDVLPGSAVTSPPDTPDIGSLVSLNFQPRKSPSPDDFVAPRRLSSLGALRQSSESGRSTRAETSQLPPPVRLRNPPAKRFDDSKRCHSSIDTYERPGALSPLSPPSVRVSKRASMHSFVPPTQMPAPAAPPPSIPLPPIPKSKPIRESRLKVDGHPIMNRRSMPQLVEGPPPAPPPTCALPPIPKKSSPKA</sequence>
<protein>
    <submittedName>
        <fullName evidence="1">Uncharacterized protein</fullName>
    </submittedName>
</protein>
<reference evidence="1" key="1">
    <citation type="submission" date="2022-10" db="EMBL/GenBank/DDBJ databases">
        <title>Complete Genome of Trichothecium roseum strain YXFP-22015, a Plant Pathogen Isolated from Citrus.</title>
        <authorList>
            <person name="Wang Y."/>
            <person name="Zhu L."/>
        </authorList>
    </citation>
    <scope>NUCLEOTIDE SEQUENCE</scope>
    <source>
        <strain evidence="1">YXFP-22015</strain>
    </source>
</reference>
<proteinExistence type="predicted"/>
<evidence type="ECO:0000313" key="1">
    <source>
        <dbReference type="EMBL" id="KAI9902688.1"/>
    </source>
</evidence>
<comment type="caution">
    <text evidence="1">The sequence shown here is derived from an EMBL/GenBank/DDBJ whole genome shotgun (WGS) entry which is preliminary data.</text>
</comment>
<name>A0ACC0VA88_9HYPO</name>
<dbReference type="EMBL" id="CM047941">
    <property type="protein sequence ID" value="KAI9902688.1"/>
    <property type="molecule type" value="Genomic_DNA"/>
</dbReference>
<dbReference type="Proteomes" id="UP001163324">
    <property type="component" value="Chromosome 2"/>
</dbReference>